<dbReference type="CDD" id="cd17260">
    <property type="entry name" value="RMtype1_S_EcoEI-TRD1-CR1_like"/>
    <property type="match status" value="1"/>
</dbReference>
<dbReference type="GO" id="GO:0004519">
    <property type="term" value="F:endonuclease activity"/>
    <property type="evidence" value="ECO:0007669"/>
    <property type="project" value="UniProtKB-KW"/>
</dbReference>
<gene>
    <name evidence="3" type="ORF">CXR34_01760</name>
</gene>
<dbReference type="GO" id="GO:0003677">
    <property type="term" value="F:DNA binding"/>
    <property type="evidence" value="ECO:0007669"/>
    <property type="project" value="UniProtKB-KW"/>
</dbReference>
<evidence type="ECO:0000313" key="4">
    <source>
        <dbReference type="Proteomes" id="UP000233276"/>
    </source>
</evidence>
<dbReference type="SUPFAM" id="SSF116734">
    <property type="entry name" value="DNA methylase specificity domain"/>
    <property type="match status" value="2"/>
</dbReference>
<evidence type="ECO:0000313" key="3">
    <source>
        <dbReference type="EMBL" id="AUG28310.1"/>
    </source>
</evidence>
<dbReference type="AlphaFoldDB" id="A0A2K9D3M0"/>
<dbReference type="GO" id="GO:0009307">
    <property type="term" value="P:DNA restriction-modification system"/>
    <property type="evidence" value="ECO:0007669"/>
    <property type="project" value="UniProtKB-KW"/>
</dbReference>
<accession>A0A2K9D3M0</accession>
<dbReference type="PANTHER" id="PTHR30408">
    <property type="entry name" value="TYPE-1 RESTRICTION ENZYME ECOKI SPECIFICITY PROTEIN"/>
    <property type="match status" value="1"/>
</dbReference>
<keyword evidence="3" id="KW-0255">Endonuclease</keyword>
<keyword evidence="1" id="KW-0680">Restriction system</keyword>
<evidence type="ECO:0000256" key="1">
    <source>
        <dbReference type="ARBA" id="ARBA00022747"/>
    </source>
</evidence>
<keyword evidence="2" id="KW-0238">DNA-binding</keyword>
<protein>
    <submittedName>
        <fullName evidence="3">Restriction endonuclease</fullName>
    </submittedName>
</protein>
<dbReference type="REBASE" id="227023">
    <property type="entry name" value="S.MhoSJTG1ORF1755P"/>
</dbReference>
<keyword evidence="3" id="KW-0540">Nuclease</keyword>
<dbReference type="InterPro" id="IPR044946">
    <property type="entry name" value="Restrct_endonuc_typeI_TRD_sf"/>
</dbReference>
<dbReference type="Gene3D" id="3.90.220.20">
    <property type="entry name" value="DNA methylase specificity domains"/>
    <property type="match status" value="2"/>
</dbReference>
<keyword evidence="3" id="KW-0378">Hydrolase</keyword>
<organism evidence="3 4">
    <name type="scientific">Microbacterium hominis</name>
    <dbReference type="NCBI Taxonomy" id="162426"/>
    <lineage>
        <taxon>Bacteria</taxon>
        <taxon>Bacillati</taxon>
        <taxon>Actinomycetota</taxon>
        <taxon>Actinomycetes</taxon>
        <taxon>Micrococcales</taxon>
        <taxon>Microbacteriaceae</taxon>
        <taxon>Microbacterium</taxon>
    </lineage>
</organism>
<sequence>MRLQVTSPEVDADYLYWLLRSPDYRAYCRMRGTGTTNLDLSRADFLGYEFLLPAVPEQQAIAEVLGVLDDKIAANTALAANTEQVLRAEIDVAWLRREDRSSTLAEFVELNPKVSVPRSKSAVYVDMKRLPESGWSIDGYDHREPRGGARFRNGDTLLARITPCLENRKTGFVNHLEDDEVGIGSTEFIVMRTRHGIAAPVSFLLATEARFREFAIQHMIGTSGRQRVAASDLAAFELPTPDFAWLDQFGRRVDALFAAVAAQARENRTLAATRDALLPQLMSGKLRVRDAEQAVAAAGV</sequence>
<evidence type="ECO:0000256" key="2">
    <source>
        <dbReference type="ARBA" id="ARBA00023125"/>
    </source>
</evidence>
<dbReference type="InterPro" id="IPR052021">
    <property type="entry name" value="Type-I_RS_S_subunit"/>
</dbReference>
<dbReference type="PANTHER" id="PTHR30408:SF13">
    <property type="entry name" value="TYPE I RESTRICTION ENZYME HINDI SPECIFICITY SUBUNIT"/>
    <property type="match status" value="1"/>
</dbReference>
<proteinExistence type="predicted"/>
<dbReference type="EMBL" id="CP025299">
    <property type="protein sequence ID" value="AUG28310.1"/>
    <property type="molecule type" value="Genomic_DNA"/>
</dbReference>
<reference evidence="3 4" key="1">
    <citation type="submission" date="2017-12" db="EMBL/GenBank/DDBJ databases">
        <title>Isolation and characterization of estrogens degradatiion strain Microbacterium hominis SJTG1.</title>
        <authorList>
            <person name="Xiong W."/>
            <person name="Yin C."/>
            <person name="Zheng D."/>
            <person name="Liang R."/>
        </authorList>
    </citation>
    <scope>NUCLEOTIDE SEQUENCE [LARGE SCALE GENOMIC DNA]</scope>
    <source>
        <strain evidence="3 4">SJTG1</strain>
    </source>
</reference>
<dbReference type="Proteomes" id="UP000233276">
    <property type="component" value="Chromosome"/>
</dbReference>
<dbReference type="KEGG" id="mhos:CXR34_01760"/>
<name>A0A2K9D3M0_9MICO</name>